<evidence type="ECO:0000256" key="2">
    <source>
        <dbReference type="ARBA" id="ARBA00022475"/>
    </source>
</evidence>
<accession>A0A3Q3IE01</accession>
<evidence type="ECO:0000256" key="6">
    <source>
        <dbReference type="ARBA" id="ARBA00022837"/>
    </source>
</evidence>
<dbReference type="GO" id="GO:0005509">
    <property type="term" value="F:calcium ion binding"/>
    <property type="evidence" value="ECO:0007669"/>
    <property type="project" value="UniProtKB-UniRule"/>
</dbReference>
<keyword evidence="7" id="KW-0130">Cell adhesion</keyword>
<evidence type="ECO:0000259" key="13">
    <source>
        <dbReference type="PROSITE" id="PS50268"/>
    </source>
</evidence>
<evidence type="ECO:0000256" key="7">
    <source>
        <dbReference type="ARBA" id="ARBA00022889"/>
    </source>
</evidence>
<dbReference type="PANTHER" id="PTHR24028:SF114">
    <property type="entry name" value="PCDH2G3 PROTEIN-RELATED"/>
    <property type="match status" value="1"/>
</dbReference>
<dbReference type="InterPro" id="IPR015919">
    <property type="entry name" value="Cadherin-like_sf"/>
</dbReference>
<evidence type="ECO:0000256" key="5">
    <source>
        <dbReference type="ARBA" id="ARBA00022737"/>
    </source>
</evidence>
<dbReference type="Pfam" id="PF08266">
    <property type="entry name" value="Cadherin_2"/>
    <property type="match status" value="1"/>
</dbReference>
<dbReference type="InterPro" id="IPR002126">
    <property type="entry name" value="Cadherin-like_dom"/>
</dbReference>
<dbReference type="PROSITE" id="PS00232">
    <property type="entry name" value="CADHERIN_1"/>
    <property type="match status" value="1"/>
</dbReference>
<dbReference type="FunFam" id="2.60.40.60:FF:000006">
    <property type="entry name" value="Protocadherin alpha 2"/>
    <property type="match status" value="1"/>
</dbReference>
<evidence type="ECO:0000256" key="8">
    <source>
        <dbReference type="ARBA" id="ARBA00022989"/>
    </source>
</evidence>
<keyword evidence="4 12" id="KW-0732">Signal</keyword>
<dbReference type="InterPro" id="IPR013164">
    <property type="entry name" value="Cadherin_N"/>
</dbReference>
<reference evidence="14" key="2">
    <citation type="submission" date="2025-09" db="UniProtKB">
        <authorList>
            <consortium name="Ensembl"/>
        </authorList>
    </citation>
    <scope>IDENTIFICATION</scope>
</reference>
<keyword evidence="10" id="KW-0325">Glycoprotein</keyword>
<feature type="chain" id="PRO_5018709320" description="Cadherin domain-containing protein" evidence="12">
    <location>
        <begin position="28"/>
        <end position="256"/>
    </location>
</feature>
<proteinExistence type="predicted"/>
<feature type="domain" description="Cadherin" evidence="13">
    <location>
        <begin position="133"/>
        <end position="236"/>
    </location>
</feature>
<evidence type="ECO:0000256" key="4">
    <source>
        <dbReference type="ARBA" id="ARBA00022729"/>
    </source>
</evidence>
<dbReference type="InterPro" id="IPR020894">
    <property type="entry name" value="Cadherin_CS"/>
</dbReference>
<keyword evidence="8" id="KW-1133">Transmembrane helix</keyword>
<feature type="domain" description="Cadherin" evidence="13">
    <location>
        <begin position="76"/>
        <end position="132"/>
    </location>
</feature>
<evidence type="ECO:0000313" key="15">
    <source>
        <dbReference type="Proteomes" id="UP000261600"/>
    </source>
</evidence>
<evidence type="ECO:0000256" key="3">
    <source>
        <dbReference type="ARBA" id="ARBA00022692"/>
    </source>
</evidence>
<evidence type="ECO:0000313" key="14">
    <source>
        <dbReference type="Ensembl" id="ENSMALP00000002253.1"/>
    </source>
</evidence>
<organism evidence="14 15">
    <name type="scientific">Monopterus albus</name>
    <name type="common">Swamp eel</name>
    <dbReference type="NCBI Taxonomy" id="43700"/>
    <lineage>
        <taxon>Eukaryota</taxon>
        <taxon>Metazoa</taxon>
        <taxon>Chordata</taxon>
        <taxon>Craniata</taxon>
        <taxon>Vertebrata</taxon>
        <taxon>Euteleostomi</taxon>
        <taxon>Actinopterygii</taxon>
        <taxon>Neopterygii</taxon>
        <taxon>Teleostei</taxon>
        <taxon>Neoteleostei</taxon>
        <taxon>Acanthomorphata</taxon>
        <taxon>Anabantaria</taxon>
        <taxon>Synbranchiformes</taxon>
        <taxon>Synbranchidae</taxon>
        <taxon>Monopterus</taxon>
    </lineage>
</organism>
<dbReference type="FunFam" id="2.60.40.60:FF:000007">
    <property type="entry name" value="Protocadherin alpha 2"/>
    <property type="match status" value="1"/>
</dbReference>
<dbReference type="AlphaFoldDB" id="A0A3Q3IE01"/>
<dbReference type="Proteomes" id="UP000261600">
    <property type="component" value="Unplaced"/>
</dbReference>
<dbReference type="GO" id="GO:0007156">
    <property type="term" value="P:homophilic cell adhesion via plasma membrane adhesion molecules"/>
    <property type="evidence" value="ECO:0007669"/>
    <property type="project" value="InterPro"/>
</dbReference>
<keyword evidence="6 11" id="KW-0106">Calcium</keyword>
<evidence type="ECO:0000256" key="1">
    <source>
        <dbReference type="ARBA" id="ARBA00004251"/>
    </source>
</evidence>
<feature type="signal peptide" evidence="12">
    <location>
        <begin position="1"/>
        <end position="27"/>
    </location>
</feature>
<dbReference type="CDD" id="cd11304">
    <property type="entry name" value="Cadherin_repeat"/>
    <property type="match status" value="2"/>
</dbReference>
<dbReference type="PRINTS" id="PR00205">
    <property type="entry name" value="CADHERIN"/>
</dbReference>
<sequence>MGNKGLSAIRPMLGFVFFLVTLHLVYGDLSYSVSEEMKRDAVIGNLAKDLGLDRISISSRQARVDFEDIRKTYCDINRSTGELVTSERIDRESLCGNKPSCVLKVDLVLENPLELHRVSLHIQDVNDNSPQFKDHLIEMEISELAEKGSRFPIEEAHDADIGQNAVQRYILQKNDHFILSVDSKKVDLVLENKLDREKQKEMNLLLTALDGGSPQRSGTVVIHVTVLDANDNAPVFSQPLTRALHLCPPLKLFSYL</sequence>
<comment type="subcellular location">
    <subcellularLocation>
        <location evidence="1">Cell membrane</location>
        <topology evidence="1">Single-pass type I membrane protein</topology>
    </subcellularLocation>
</comment>
<evidence type="ECO:0000256" key="9">
    <source>
        <dbReference type="ARBA" id="ARBA00023136"/>
    </source>
</evidence>
<keyword evidence="2" id="KW-1003">Cell membrane</keyword>
<evidence type="ECO:0000256" key="11">
    <source>
        <dbReference type="PROSITE-ProRule" id="PRU00043"/>
    </source>
</evidence>
<keyword evidence="5" id="KW-0677">Repeat</keyword>
<dbReference type="SMART" id="SM00112">
    <property type="entry name" value="CA"/>
    <property type="match status" value="2"/>
</dbReference>
<dbReference type="Ensembl" id="ENSMALT00000002317.1">
    <property type="protein sequence ID" value="ENSMALP00000002253.1"/>
    <property type="gene ID" value="ENSMALG00000001684.1"/>
</dbReference>
<dbReference type="Pfam" id="PF00028">
    <property type="entry name" value="Cadherin"/>
    <property type="match status" value="1"/>
</dbReference>
<keyword evidence="3" id="KW-0812">Transmembrane</keyword>
<dbReference type="PANTHER" id="PTHR24028">
    <property type="entry name" value="CADHERIN-87A"/>
    <property type="match status" value="1"/>
</dbReference>
<dbReference type="PROSITE" id="PS50268">
    <property type="entry name" value="CADHERIN_2"/>
    <property type="match status" value="2"/>
</dbReference>
<dbReference type="GO" id="GO:0005886">
    <property type="term" value="C:plasma membrane"/>
    <property type="evidence" value="ECO:0007669"/>
    <property type="project" value="UniProtKB-SubCell"/>
</dbReference>
<evidence type="ECO:0000256" key="10">
    <source>
        <dbReference type="ARBA" id="ARBA00023180"/>
    </source>
</evidence>
<dbReference type="InterPro" id="IPR050174">
    <property type="entry name" value="Protocadherin/Cadherin-CA"/>
</dbReference>
<dbReference type="Gene3D" id="2.60.40.60">
    <property type="entry name" value="Cadherins"/>
    <property type="match status" value="2"/>
</dbReference>
<keyword evidence="15" id="KW-1185">Reference proteome</keyword>
<protein>
    <recommendedName>
        <fullName evidence="13">Cadherin domain-containing protein</fullName>
    </recommendedName>
</protein>
<dbReference type="GO" id="GO:0009653">
    <property type="term" value="P:anatomical structure morphogenesis"/>
    <property type="evidence" value="ECO:0007669"/>
    <property type="project" value="UniProtKB-ARBA"/>
</dbReference>
<keyword evidence="9" id="KW-0472">Membrane</keyword>
<dbReference type="SUPFAM" id="SSF49313">
    <property type="entry name" value="Cadherin-like"/>
    <property type="match status" value="2"/>
</dbReference>
<reference evidence="14" key="1">
    <citation type="submission" date="2025-08" db="UniProtKB">
        <authorList>
            <consortium name="Ensembl"/>
        </authorList>
    </citation>
    <scope>IDENTIFICATION</scope>
</reference>
<name>A0A3Q3IE01_MONAL</name>
<evidence type="ECO:0000256" key="12">
    <source>
        <dbReference type="SAM" id="SignalP"/>
    </source>
</evidence>